<dbReference type="EMBL" id="UXAU01000038">
    <property type="protein sequence ID" value="VDC30906.1"/>
    <property type="molecule type" value="Genomic_DNA"/>
</dbReference>
<keyword evidence="2" id="KW-1185">Reference proteome</keyword>
<reference evidence="1 2" key="1">
    <citation type="submission" date="2018-11" db="EMBL/GenBank/DDBJ databases">
        <authorList>
            <person name="Criscuolo A."/>
        </authorList>
    </citation>
    <scope>NUCLEOTIDE SEQUENCE [LARGE SCALE GENOMIC DNA]</scope>
    <source>
        <strain evidence="1">AT11b</strain>
    </source>
</reference>
<dbReference type="AlphaFoldDB" id="A0A3P5X885"/>
<accession>A0A3P5X885</accession>
<dbReference type="RefSeq" id="WP_124092750.1">
    <property type="nucleotide sequence ID" value="NZ_CBCRYA010000001.1"/>
</dbReference>
<proteinExistence type="predicted"/>
<dbReference type="OrthoDB" id="4939823at2"/>
<name>A0A3P5X885_9MICC</name>
<organism evidence="1 2">
    <name type="scientific">Arthrobacter ulcerisalmonis</name>
    <dbReference type="NCBI Taxonomy" id="2483813"/>
    <lineage>
        <taxon>Bacteria</taxon>
        <taxon>Bacillati</taxon>
        <taxon>Actinomycetota</taxon>
        <taxon>Actinomycetes</taxon>
        <taxon>Micrococcales</taxon>
        <taxon>Micrococcaceae</taxon>
        <taxon>Arthrobacter</taxon>
    </lineage>
</organism>
<sequence>MSTHDALLKNVSIEAKDATLVATFEVEGNIPGAGAYVVGLVAASPDYSSQRRLGIEFMNGEAIAFYSFSHEQGTEENYDLAGVSHSGSNITGNFPMSAVHGLGKGHVISGFSEADGREFQSGVPVHEAL</sequence>
<evidence type="ECO:0000313" key="2">
    <source>
        <dbReference type="Proteomes" id="UP000280861"/>
    </source>
</evidence>
<protein>
    <submittedName>
        <fullName evidence="1">Uncharacterized protein</fullName>
    </submittedName>
</protein>
<gene>
    <name evidence="1" type="ORF">PSET11_02635</name>
</gene>
<dbReference type="Proteomes" id="UP000280861">
    <property type="component" value="Unassembled WGS sequence"/>
</dbReference>
<evidence type="ECO:0000313" key="1">
    <source>
        <dbReference type="EMBL" id="VDC30906.1"/>
    </source>
</evidence>